<keyword evidence="5 6" id="KW-0472">Membrane</keyword>
<evidence type="ECO:0000256" key="3">
    <source>
        <dbReference type="ARBA" id="ARBA00022692"/>
    </source>
</evidence>
<dbReference type="PANTHER" id="PTHR43702:SF3">
    <property type="entry name" value="PROTEIN TSGA"/>
    <property type="match status" value="1"/>
</dbReference>
<feature type="transmembrane region" description="Helical" evidence="6">
    <location>
        <begin position="303"/>
        <end position="323"/>
    </location>
</feature>
<gene>
    <name evidence="7" type="ORF">JIN84_16560</name>
</gene>
<organism evidence="7 8">
    <name type="scientific">Luteolibacter yonseiensis</name>
    <dbReference type="NCBI Taxonomy" id="1144680"/>
    <lineage>
        <taxon>Bacteria</taxon>
        <taxon>Pseudomonadati</taxon>
        <taxon>Verrucomicrobiota</taxon>
        <taxon>Verrucomicrobiia</taxon>
        <taxon>Verrucomicrobiales</taxon>
        <taxon>Verrucomicrobiaceae</taxon>
        <taxon>Luteolibacter</taxon>
    </lineage>
</organism>
<accession>A0A934R8Y0</accession>
<feature type="transmembrane region" description="Helical" evidence="6">
    <location>
        <begin position="191"/>
        <end position="210"/>
    </location>
</feature>
<feature type="transmembrane region" description="Helical" evidence="6">
    <location>
        <begin position="335"/>
        <end position="352"/>
    </location>
</feature>
<reference evidence="7" key="1">
    <citation type="submission" date="2021-01" db="EMBL/GenBank/DDBJ databases">
        <title>Modified the classification status of verrucomicrobia.</title>
        <authorList>
            <person name="Feng X."/>
        </authorList>
    </citation>
    <scope>NUCLEOTIDE SEQUENCE</scope>
    <source>
        <strain evidence="7">JCM 18052</strain>
    </source>
</reference>
<dbReference type="PANTHER" id="PTHR43702">
    <property type="entry name" value="L-FUCOSE-PROTON SYMPORTER"/>
    <property type="match status" value="1"/>
</dbReference>
<dbReference type="InterPro" id="IPR011701">
    <property type="entry name" value="MFS"/>
</dbReference>
<feature type="transmembrane region" description="Helical" evidence="6">
    <location>
        <begin position="12"/>
        <end position="34"/>
    </location>
</feature>
<proteinExistence type="predicted"/>
<dbReference type="GO" id="GO:0005886">
    <property type="term" value="C:plasma membrane"/>
    <property type="evidence" value="ECO:0007669"/>
    <property type="project" value="UniProtKB-SubCell"/>
</dbReference>
<dbReference type="Pfam" id="PF07690">
    <property type="entry name" value="MFS_1"/>
    <property type="match status" value="1"/>
</dbReference>
<dbReference type="CDD" id="cd17394">
    <property type="entry name" value="MFS_FucP_like"/>
    <property type="match status" value="1"/>
</dbReference>
<dbReference type="Proteomes" id="UP000600139">
    <property type="component" value="Unassembled WGS sequence"/>
</dbReference>
<evidence type="ECO:0000256" key="1">
    <source>
        <dbReference type="ARBA" id="ARBA00004429"/>
    </source>
</evidence>
<feature type="transmembrane region" description="Helical" evidence="6">
    <location>
        <begin position="442"/>
        <end position="463"/>
    </location>
</feature>
<comment type="caution">
    <text evidence="7">The sequence shown here is derived from an EMBL/GenBank/DDBJ whole genome shotgun (WGS) entry which is preliminary data.</text>
</comment>
<dbReference type="InterPro" id="IPR036259">
    <property type="entry name" value="MFS_trans_sf"/>
</dbReference>
<evidence type="ECO:0000313" key="8">
    <source>
        <dbReference type="Proteomes" id="UP000600139"/>
    </source>
</evidence>
<feature type="transmembrane region" description="Helical" evidence="6">
    <location>
        <begin position="54"/>
        <end position="73"/>
    </location>
</feature>
<dbReference type="SUPFAM" id="SSF103473">
    <property type="entry name" value="MFS general substrate transporter"/>
    <property type="match status" value="1"/>
</dbReference>
<feature type="transmembrane region" description="Helical" evidence="6">
    <location>
        <begin position="110"/>
        <end position="130"/>
    </location>
</feature>
<feature type="transmembrane region" description="Helical" evidence="6">
    <location>
        <begin position="381"/>
        <end position="405"/>
    </location>
</feature>
<dbReference type="AlphaFoldDB" id="A0A934R8Y0"/>
<keyword evidence="8" id="KW-1185">Reference proteome</keyword>
<feature type="transmembrane region" description="Helical" evidence="6">
    <location>
        <begin position="272"/>
        <end position="291"/>
    </location>
</feature>
<dbReference type="InterPro" id="IPR050375">
    <property type="entry name" value="MFS_TsgA-like"/>
</dbReference>
<keyword evidence="4 6" id="KW-1133">Transmembrane helix</keyword>
<dbReference type="EMBL" id="JAENIK010000012">
    <property type="protein sequence ID" value="MBK1817234.1"/>
    <property type="molecule type" value="Genomic_DNA"/>
</dbReference>
<feature type="transmembrane region" description="Helical" evidence="6">
    <location>
        <begin position="417"/>
        <end position="436"/>
    </location>
</feature>
<keyword evidence="2" id="KW-1003">Cell membrane</keyword>
<evidence type="ECO:0000256" key="2">
    <source>
        <dbReference type="ARBA" id="ARBA00022475"/>
    </source>
</evidence>
<feature type="transmembrane region" description="Helical" evidence="6">
    <location>
        <begin position="231"/>
        <end position="252"/>
    </location>
</feature>
<evidence type="ECO:0000313" key="7">
    <source>
        <dbReference type="EMBL" id="MBK1817234.1"/>
    </source>
</evidence>
<protein>
    <submittedName>
        <fullName evidence="7">Sugar MFS transporter</fullName>
    </submittedName>
</protein>
<feature type="transmembrane region" description="Helical" evidence="6">
    <location>
        <begin position="150"/>
        <end position="171"/>
    </location>
</feature>
<feature type="transmembrane region" description="Helical" evidence="6">
    <location>
        <begin position="85"/>
        <end position="104"/>
    </location>
</feature>
<dbReference type="Gene3D" id="1.20.1250.20">
    <property type="entry name" value="MFS general substrate transporter like domains"/>
    <property type="match status" value="3"/>
</dbReference>
<evidence type="ECO:0000256" key="5">
    <source>
        <dbReference type="ARBA" id="ARBA00023136"/>
    </source>
</evidence>
<dbReference type="RefSeq" id="WP_200352181.1">
    <property type="nucleotide sequence ID" value="NZ_BAABHZ010000001.1"/>
</dbReference>
<dbReference type="GO" id="GO:0022857">
    <property type="term" value="F:transmembrane transporter activity"/>
    <property type="evidence" value="ECO:0007669"/>
    <property type="project" value="InterPro"/>
</dbReference>
<keyword evidence="3 6" id="KW-0812">Transmembrane</keyword>
<sequence>MTTTPARSTNRFAFTAVTALFFMWGFITCLNDLLIPKFKEDFSLNQTQANLVQFAFFGAYFIVSLIYFLISAAKGDPINKIGYKNGLVLGLVIAGVGCFLFYPAAEYHLYSLFLGALCVLAAGITVIQIAANPYVTILGPEESGSSRLNLAQGFCSLGYVIAPFIGGILIFGSDVFKGANKVGLDSLKMPYVSLGVLFVVIAVIFKLISLPNFTQDGKVEPGITAFKHKHFVWGWLAIFFYVGSEVTIGSILINYLKDPGVMGLAESQSAKYLSFCWGGLMIGRLMGAISLGDVKQSRKLPYMILAAVISTAIIYACASGKEYLTSGQHLHPADILPFIGLIVLSFIFFYLGRSSAGKMVGLFALVAAALTIFSMCTHGSYALWSILGIGLFNSIMWSNIFSLSIRGLGKDTSQGSSLLVMMIVGGAIMPLAQGWLTDTYGIRASLGIVLFGYLYLIFFGFFAPKAKGSESDTVRVGGGH</sequence>
<evidence type="ECO:0000256" key="6">
    <source>
        <dbReference type="SAM" id="Phobius"/>
    </source>
</evidence>
<feature type="transmembrane region" description="Helical" evidence="6">
    <location>
        <begin position="359"/>
        <end position="375"/>
    </location>
</feature>
<evidence type="ECO:0000256" key="4">
    <source>
        <dbReference type="ARBA" id="ARBA00022989"/>
    </source>
</evidence>
<comment type="subcellular location">
    <subcellularLocation>
        <location evidence="1">Cell inner membrane</location>
        <topology evidence="1">Multi-pass membrane protein</topology>
    </subcellularLocation>
</comment>
<name>A0A934R8Y0_9BACT</name>